<dbReference type="InterPro" id="IPR026838">
    <property type="entry name" value="YheC/D"/>
</dbReference>
<dbReference type="PANTHER" id="PTHR21621">
    <property type="entry name" value="RIBOSOMAL PROTEIN S6 MODIFICATION PROTEIN"/>
    <property type="match status" value="1"/>
</dbReference>
<sequence>MAIQRVQSKWAKTKVLLQSEQLREYMPLTKRLEPETLRSMLDKYGMVYVKPVNGTFGHGVIRVEHHPGGGARSYTFQEGTSLASCGSYEELHRRLLAKIKRRPYLVQQGIELLRHQNRRFDIRAMVQKNGPHWETTGLIGRLAHPKRIVTNYHSGGTPMDLSMLMIGHLQGNELHEFEEKLRRLGVAIANQLQTAYPGLKEIGVDIAVDTKMHPWILEVNTLPDPFIFRKLKDKRVFPKIYRYAVAYGRFRKRSK</sequence>
<dbReference type="OrthoDB" id="7869153at2"/>
<proteinExistence type="predicted"/>
<organism evidence="1 2">
    <name type="scientific">Paenibacillus protaetiae</name>
    <dbReference type="NCBI Taxonomy" id="2509456"/>
    <lineage>
        <taxon>Bacteria</taxon>
        <taxon>Bacillati</taxon>
        <taxon>Bacillota</taxon>
        <taxon>Bacilli</taxon>
        <taxon>Bacillales</taxon>
        <taxon>Paenibacillaceae</taxon>
        <taxon>Paenibacillus</taxon>
    </lineage>
</organism>
<accession>A0A4P6F302</accession>
<keyword evidence="2" id="KW-1185">Reference proteome</keyword>
<evidence type="ECO:0000313" key="2">
    <source>
        <dbReference type="Proteomes" id="UP000293568"/>
    </source>
</evidence>
<dbReference type="Proteomes" id="UP000293568">
    <property type="component" value="Chromosome"/>
</dbReference>
<name>A0A4P6F302_9BACL</name>
<dbReference type="Pfam" id="PF14398">
    <property type="entry name" value="ATPgrasp_YheCD"/>
    <property type="match status" value="1"/>
</dbReference>
<protein>
    <submittedName>
        <fullName evidence="1">YheC/YheD family protein</fullName>
    </submittedName>
</protein>
<dbReference type="EMBL" id="CP035492">
    <property type="protein sequence ID" value="QAY67487.1"/>
    <property type="molecule type" value="Genomic_DNA"/>
</dbReference>
<dbReference type="GO" id="GO:0016879">
    <property type="term" value="F:ligase activity, forming carbon-nitrogen bonds"/>
    <property type="evidence" value="ECO:0007669"/>
    <property type="project" value="TreeGrafter"/>
</dbReference>
<dbReference type="KEGG" id="pprt:ET464_14925"/>
<dbReference type="RefSeq" id="WP_129442188.1">
    <property type="nucleotide sequence ID" value="NZ_CP035492.1"/>
</dbReference>
<evidence type="ECO:0000313" key="1">
    <source>
        <dbReference type="EMBL" id="QAY67487.1"/>
    </source>
</evidence>
<dbReference type="SUPFAM" id="SSF56059">
    <property type="entry name" value="Glutathione synthetase ATP-binding domain-like"/>
    <property type="match status" value="1"/>
</dbReference>
<reference evidence="1 2" key="1">
    <citation type="submission" date="2019-01" db="EMBL/GenBank/DDBJ databases">
        <title>Genome sequencing of strain FW100M-2.</title>
        <authorList>
            <person name="Heo J."/>
            <person name="Kim S.-J."/>
            <person name="Kim J.-S."/>
            <person name="Hong S.-B."/>
            <person name="Kwon S.-W."/>
        </authorList>
    </citation>
    <scope>NUCLEOTIDE SEQUENCE [LARGE SCALE GENOMIC DNA]</scope>
    <source>
        <strain evidence="1 2">FW100M-2</strain>
    </source>
</reference>
<dbReference type="PANTHER" id="PTHR21621:SF0">
    <property type="entry name" value="BETA-CITRYLGLUTAMATE SYNTHASE B-RELATED"/>
    <property type="match status" value="1"/>
</dbReference>
<gene>
    <name evidence="1" type="ORF">ET464_14925</name>
</gene>
<dbReference type="Gene3D" id="3.30.470.20">
    <property type="entry name" value="ATP-grasp fold, B domain"/>
    <property type="match status" value="1"/>
</dbReference>
<dbReference type="AlphaFoldDB" id="A0A4P6F302"/>
<dbReference type="GO" id="GO:0005737">
    <property type="term" value="C:cytoplasm"/>
    <property type="evidence" value="ECO:0007669"/>
    <property type="project" value="TreeGrafter"/>
</dbReference>